<evidence type="ECO:0000256" key="1">
    <source>
        <dbReference type="ARBA" id="ARBA00004651"/>
    </source>
</evidence>
<evidence type="ECO:0000256" key="5">
    <source>
        <dbReference type="ARBA" id="ARBA00023040"/>
    </source>
</evidence>
<evidence type="ECO:0000256" key="3">
    <source>
        <dbReference type="ARBA" id="ARBA00022692"/>
    </source>
</evidence>
<comment type="subcellular location">
    <subcellularLocation>
        <location evidence="1">Cell membrane</location>
        <topology evidence="1">Multi-pass membrane protein</topology>
    </subcellularLocation>
</comment>
<evidence type="ECO:0000256" key="7">
    <source>
        <dbReference type="ARBA" id="ARBA00023170"/>
    </source>
</evidence>
<dbReference type="PROSITE" id="PS00237">
    <property type="entry name" value="G_PROTEIN_RECEP_F1_1"/>
    <property type="match status" value="1"/>
</dbReference>
<feature type="transmembrane region" description="Helical" evidence="11">
    <location>
        <begin position="283"/>
        <end position="305"/>
    </location>
</feature>
<dbReference type="GeneID" id="119745711"/>
<dbReference type="AlphaFoldDB" id="A0A914BRB4"/>
<feature type="transmembrane region" description="Helical" evidence="11">
    <location>
        <begin position="30"/>
        <end position="56"/>
    </location>
</feature>
<sequence length="333" mass="37033">MATTGSYTTNSTDADVGEGSPEGTDSLGALAVFVSVLATLGVILNLILNPLMLLVLHRVNSIQQTTTIFMASLTVCDFAHGLAWAFHLPEQFIRAWPLGTFLCAASGPVQFTLRAMGIYSLFLLTVDRYIAVSHPLRYPALLTAFRAKLTVCVTWAVMITFCTGLYGIYSPKFVRPVAPHLCVWNYDWRPYVSIISVLLILVSIFVLYALMTAIAVQHTRRIAQENLESASEDGHRRSHRMNKRLGTTVIIITGTLIVTWIPCVIMSAFIVQPDRLVTADSFVFIHLADVMLLTNSWLNIVIYYIRNKELRLALHSILAGWCHRLCSCHGNST</sequence>
<dbReference type="InterPro" id="IPR000276">
    <property type="entry name" value="GPCR_Rhodpsn"/>
</dbReference>
<dbReference type="PROSITE" id="PS50262">
    <property type="entry name" value="G_PROTEIN_RECEP_F1_2"/>
    <property type="match status" value="1"/>
</dbReference>
<accession>A0A914BRB4</accession>
<name>A0A914BRB4_PATMI</name>
<keyword evidence="4 11" id="KW-1133">Transmembrane helix</keyword>
<dbReference type="Gene3D" id="1.20.1070.10">
    <property type="entry name" value="Rhodopsin 7-helix transmembrane proteins"/>
    <property type="match status" value="1"/>
</dbReference>
<evidence type="ECO:0000256" key="10">
    <source>
        <dbReference type="SAM" id="MobiDB-lite"/>
    </source>
</evidence>
<dbReference type="Proteomes" id="UP000887568">
    <property type="component" value="Unplaced"/>
</dbReference>
<feature type="region of interest" description="Disordered" evidence="10">
    <location>
        <begin position="1"/>
        <end position="20"/>
    </location>
</feature>
<evidence type="ECO:0000256" key="6">
    <source>
        <dbReference type="ARBA" id="ARBA00023136"/>
    </source>
</evidence>
<keyword evidence="5 9" id="KW-0297">G-protein coupled receptor</keyword>
<dbReference type="PANTHER" id="PTHR24249">
    <property type="entry name" value="HISTAMINE RECEPTOR-RELATED G-PROTEIN COUPLED RECEPTOR"/>
    <property type="match status" value="1"/>
</dbReference>
<feature type="compositionally biased region" description="Polar residues" evidence="10">
    <location>
        <begin position="1"/>
        <end position="13"/>
    </location>
</feature>
<keyword evidence="6 11" id="KW-0472">Membrane</keyword>
<evidence type="ECO:0000313" key="14">
    <source>
        <dbReference type="Proteomes" id="UP000887568"/>
    </source>
</evidence>
<organism evidence="13 14">
    <name type="scientific">Patiria miniata</name>
    <name type="common">Bat star</name>
    <name type="synonym">Asterina miniata</name>
    <dbReference type="NCBI Taxonomy" id="46514"/>
    <lineage>
        <taxon>Eukaryota</taxon>
        <taxon>Metazoa</taxon>
        <taxon>Echinodermata</taxon>
        <taxon>Eleutherozoa</taxon>
        <taxon>Asterozoa</taxon>
        <taxon>Asteroidea</taxon>
        <taxon>Valvatacea</taxon>
        <taxon>Valvatida</taxon>
        <taxon>Asterinidae</taxon>
        <taxon>Patiria</taxon>
    </lineage>
</organism>
<dbReference type="RefSeq" id="XP_038078181.1">
    <property type="nucleotide sequence ID" value="XM_038222253.1"/>
</dbReference>
<feature type="transmembrane region" description="Helical" evidence="11">
    <location>
        <begin position="245"/>
        <end position="271"/>
    </location>
</feature>
<evidence type="ECO:0000259" key="12">
    <source>
        <dbReference type="PROSITE" id="PS50262"/>
    </source>
</evidence>
<dbReference type="OrthoDB" id="10011262at2759"/>
<evidence type="ECO:0000256" key="2">
    <source>
        <dbReference type="ARBA" id="ARBA00022475"/>
    </source>
</evidence>
<dbReference type="PANTHER" id="PTHR24249:SF372">
    <property type="entry name" value="G-PROTEIN COUPLED RECEPTORS FAMILY 1 PROFILE DOMAIN-CONTAINING PROTEIN"/>
    <property type="match status" value="1"/>
</dbReference>
<dbReference type="GO" id="GO:0005886">
    <property type="term" value="C:plasma membrane"/>
    <property type="evidence" value="ECO:0007669"/>
    <property type="project" value="UniProtKB-SubCell"/>
</dbReference>
<dbReference type="SUPFAM" id="SSF81321">
    <property type="entry name" value="Family A G protein-coupled receptor-like"/>
    <property type="match status" value="1"/>
</dbReference>
<evidence type="ECO:0000256" key="4">
    <source>
        <dbReference type="ARBA" id="ARBA00022989"/>
    </source>
</evidence>
<dbReference type="SMART" id="SM01381">
    <property type="entry name" value="7TM_GPCR_Srsx"/>
    <property type="match status" value="1"/>
</dbReference>
<feature type="transmembrane region" description="Helical" evidence="11">
    <location>
        <begin position="147"/>
        <end position="168"/>
    </location>
</feature>
<protein>
    <recommendedName>
        <fullName evidence="12">G-protein coupled receptors family 1 profile domain-containing protein</fullName>
    </recommendedName>
</protein>
<dbReference type="OMA" id="CITWATS"/>
<comment type="similarity">
    <text evidence="9">Belongs to the G-protein coupled receptor 1 family.</text>
</comment>
<dbReference type="PRINTS" id="PR00237">
    <property type="entry name" value="GPCRRHODOPSN"/>
</dbReference>
<dbReference type="Pfam" id="PF00001">
    <property type="entry name" value="7tm_1"/>
    <property type="match status" value="1"/>
</dbReference>
<feature type="domain" description="G-protein coupled receptors family 1 profile" evidence="12">
    <location>
        <begin position="48"/>
        <end position="303"/>
    </location>
</feature>
<keyword evidence="8 9" id="KW-0807">Transducer</keyword>
<keyword evidence="7 9" id="KW-0675">Receptor</keyword>
<reference evidence="13" key="1">
    <citation type="submission" date="2022-11" db="UniProtKB">
        <authorList>
            <consortium name="EnsemblMetazoa"/>
        </authorList>
    </citation>
    <scope>IDENTIFICATION</scope>
</reference>
<dbReference type="InterPro" id="IPR050569">
    <property type="entry name" value="TAAR"/>
</dbReference>
<feature type="transmembrane region" description="Helical" evidence="11">
    <location>
        <begin position="98"/>
        <end position="126"/>
    </location>
</feature>
<dbReference type="GO" id="GO:0004930">
    <property type="term" value="F:G protein-coupled receptor activity"/>
    <property type="evidence" value="ECO:0007669"/>
    <property type="project" value="UniProtKB-KW"/>
</dbReference>
<dbReference type="EnsemblMetazoa" id="XM_038222253.1">
    <property type="protein sequence ID" value="XP_038078181.1"/>
    <property type="gene ID" value="LOC119745711"/>
</dbReference>
<evidence type="ECO:0000256" key="9">
    <source>
        <dbReference type="RuleBase" id="RU000688"/>
    </source>
</evidence>
<evidence type="ECO:0000313" key="13">
    <source>
        <dbReference type="EnsemblMetazoa" id="XP_038078181.1"/>
    </source>
</evidence>
<dbReference type="CDD" id="cd00637">
    <property type="entry name" value="7tm_classA_rhodopsin-like"/>
    <property type="match status" value="1"/>
</dbReference>
<evidence type="ECO:0000256" key="11">
    <source>
        <dbReference type="SAM" id="Phobius"/>
    </source>
</evidence>
<keyword evidence="14" id="KW-1185">Reference proteome</keyword>
<dbReference type="InterPro" id="IPR017452">
    <property type="entry name" value="GPCR_Rhodpsn_7TM"/>
</dbReference>
<keyword evidence="2" id="KW-1003">Cell membrane</keyword>
<proteinExistence type="inferred from homology"/>
<keyword evidence="3 9" id="KW-0812">Transmembrane</keyword>
<feature type="transmembrane region" description="Helical" evidence="11">
    <location>
        <begin position="188"/>
        <end position="211"/>
    </location>
</feature>
<feature type="transmembrane region" description="Helical" evidence="11">
    <location>
        <begin position="68"/>
        <end position="86"/>
    </location>
</feature>
<evidence type="ECO:0000256" key="8">
    <source>
        <dbReference type="ARBA" id="ARBA00023224"/>
    </source>
</evidence>